<dbReference type="AlphaFoldDB" id="A0A1I7ZY23"/>
<sequence length="147" mass="16526">MRYVNGRGIHWEQLDQVGIAGSRPGRGSEGLWRFVTRAKNYLGRKVAPEVYRPSFSTLIESRMGLPVKLLFLCLGLYFAGSFQQAYLLSILNQPYLEVQQVSIYGLPLVLRVTCTPMISSEGDGADVILDYDFAKNLFSLSPWCTPE</sequence>
<proteinExistence type="predicted"/>
<name>A0A1I7ZY23_9BILA</name>
<evidence type="ECO:0000313" key="1">
    <source>
        <dbReference type="Proteomes" id="UP000095287"/>
    </source>
</evidence>
<protein>
    <submittedName>
        <fullName evidence="2">Uncharacterized protein</fullName>
    </submittedName>
</protein>
<evidence type="ECO:0000313" key="2">
    <source>
        <dbReference type="WBParaSite" id="L893_g30897.t1"/>
    </source>
</evidence>
<organism evidence="1 2">
    <name type="scientific">Steinernema glaseri</name>
    <dbReference type="NCBI Taxonomy" id="37863"/>
    <lineage>
        <taxon>Eukaryota</taxon>
        <taxon>Metazoa</taxon>
        <taxon>Ecdysozoa</taxon>
        <taxon>Nematoda</taxon>
        <taxon>Chromadorea</taxon>
        <taxon>Rhabditida</taxon>
        <taxon>Tylenchina</taxon>
        <taxon>Panagrolaimomorpha</taxon>
        <taxon>Strongyloidoidea</taxon>
        <taxon>Steinernematidae</taxon>
        <taxon>Steinernema</taxon>
    </lineage>
</organism>
<dbReference type="WBParaSite" id="L893_g30897.t1">
    <property type="protein sequence ID" value="L893_g30897.t1"/>
    <property type="gene ID" value="L893_g30897"/>
</dbReference>
<reference evidence="2" key="1">
    <citation type="submission" date="2016-11" db="UniProtKB">
        <authorList>
            <consortium name="WormBaseParasite"/>
        </authorList>
    </citation>
    <scope>IDENTIFICATION</scope>
</reference>
<dbReference type="Proteomes" id="UP000095287">
    <property type="component" value="Unplaced"/>
</dbReference>
<accession>A0A1I7ZY23</accession>
<keyword evidence="1" id="KW-1185">Reference proteome</keyword>